<dbReference type="GO" id="GO:0005886">
    <property type="term" value="C:plasma membrane"/>
    <property type="evidence" value="ECO:0007669"/>
    <property type="project" value="UniProtKB-SubCell"/>
</dbReference>
<dbReference type="GO" id="GO:0046872">
    <property type="term" value="F:metal ion binding"/>
    <property type="evidence" value="ECO:0007669"/>
    <property type="project" value="UniProtKB-KW"/>
</dbReference>
<feature type="transmembrane region" description="Helical" evidence="8">
    <location>
        <begin position="263"/>
        <end position="284"/>
    </location>
</feature>
<protein>
    <submittedName>
        <fullName evidence="11">Cadmium-translocating P-type ATPase</fullName>
    </submittedName>
</protein>
<evidence type="ECO:0000256" key="4">
    <source>
        <dbReference type="ARBA" id="ARBA00022723"/>
    </source>
</evidence>
<evidence type="ECO:0000256" key="9">
    <source>
        <dbReference type="SAM" id="MobiDB-lite"/>
    </source>
</evidence>
<keyword evidence="5" id="KW-1278">Translocase</keyword>
<dbReference type="InterPro" id="IPR001757">
    <property type="entry name" value="P_typ_ATPase"/>
</dbReference>
<dbReference type="InterPro" id="IPR023299">
    <property type="entry name" value="ATPase_P-typ_cyto_dom_N"/>
</dbReference>
<keyword evidence="4 8" id="KW-0479">Metal-binding</keyword>
<comment type="subcellular location">
    <subcellularLocation>
        <location evidence="1">Cell membrane</location>
        <topology evidence="1">Multi-pass membrane protein</topology>
    </subcellularLocation>
</comment>
<evidence type="ECO:0000313" key="12">
    <source>
        <dbReference type="Proteomes" id="UP001183582"/>
    </source>
</evidence>
<dbReference type="SFLD" id="SFLDS00003">
    <property type="entry name" value="Haloacid_Dehalogenase"/>
    <property type="match status" value="1"/>
</dbReference>
<dbReference type="Gene3D" id="3.40.1110.10">
    <property type="entry name" value="Calcium-transporting ATPase, cytoplasmic domain N"/>
    <property type="match status" value="1"/>
</dbReference>
<gene>
    <name evidence="11" type="primary">cadA</name>
    <name evidence="11" type="ORF">KZC50_12990</name>
</gene>
<evidence type="ECO:0000313" key="11">
    <source>
        <dbReference type="EMBL" id="MDS0246512.1"/>
    </source>
</evidence>
<evidence type="ECO:0000256" key="8">
    <source>
        <dbReference type="RuleBase" id="RU362081"/>
    </source>
</evidence>
<keyword evidence="8" id="KW-1003">Cell membrane</keyword>
<dbReference type="SUPFAM" id="SSF81665">
    <property type="entry name" value="Calcium ATPase, transmembrane domain M"/>
    <property type="match status" value="1"/>
</dbReference>
<dbReference type="InterPro" id="IPR044492">
    <property type="entry name" value="P_typ_ATPase_HD_dom"/>
</dbReference>
<dbReference type="InterPro" id="IPR059000">
    <property type="entry name" value="ATPase_P-type_domA"/>
</dbReference>
<dbReference type="PANTHER" id="PTHR48085">
    <property type="entry name" value="CADMIUM/ZINC-TRANSPORTING ATPASE HMA2-RELATED"/>
    <property type="match status" value="1"/>
</dbReference>
<evidence type="ECO:0000256" key="7">
    <source>
        <dbReference type="ARBA" id="ARBA00023136"/>
    </source>
</evidence>
<dbReference type="InterPro" id="IPR027256">
    <property type="entry name" value="P-typ_ATPase_IB"/>
</dbReference>
<dbReference type="GeneID" id="301459165"/>
<dbReference type="GO" id="GO:0016887">
    <property type="term" value="F:ATP hydrolysis activity"/>
    <property type="evidence" value="ECO:0007669"/>
    <property type="project" value="InterPro"/>
</dbReference>
<comment type="similarity">
    <text evidence="2 8">Belongs to the cation transport ATPase (P-type) (TC 3.A.3) family. Type IB subfamily.</text>
</comment>
<dbReference type="RefSeq" id="WP_310891971.1">
    <property type="nucleotide sequence ID" value="NZ_BAAAGR010000003.1"/>
</dbReference>
<keyword evidence="7 8" id="KW-0472">Membrane</keyword>
<dbReference type="Pfam" id="PF00122">
    <property type="entry name" value="E1-E2_ATPase"/>
    <property type="match status" value="1"/>
</dbReference>
<dbReference type="SUPFAM" id="SSF81653">
    <property type="entry name" value="Calcium ATPase, transduction domain A"/>
    <property type="match status" value="1"/>
</dbReference>
<dbReference type="SUPFAM" id="SSF56784">
    <property type="entry name" value="HAD-like"/>
    <property type="match status" value="1"/>
</dbReference>
<dbReference type="AlphaFoldDB" id="A0AAJ2HFE0"/>
<organism evidence="11 12">
    <name type="scientific">Microbacterium aurantiacum</name>
    <dbReference type="NCBI Taxonomy" id="162393"/>
    <lineage>
        <taxon>Bacteria</taxon>
        <taxon>Bacillati</taxon>
        <taxon>Actinomycetota</taxon>
        <taxon>Actinomycetes</taxon>
        <taxon>Micrococcales</taxon>
        <taxon>Microbacteriaceae</taxon>
        <taxon>Microbacterium</taxon>
    </lineage>
</organism>
<dbReference type="Proteomes" id="UP001183582">
    <property type="component" value="Unassembled WGS sequence"/>
</dbReference>
<evidence type="ECO:0000256" key="1">
    <source>
        <dbReference type="ARBA" id="ARBA00004651"/>
    </source>
</evidence>
<feature type="region of interest" description="Disordered" evidence="9">
    <location>
        <begin position="613"/>
        <end position="658"/>
    </location>
</feature>
<sequence>MPRFLRPLTRYPIITATVVVGILALVLALADLTDAARWVSVLSVSGFIVFTLVGMIRDVLRGHVGLDILAVVAMVATLAVGEYAASLIIVLMLSGGQALEDIAGRRANRELTALLERAPRTAHRVRTGPDGTDAVADVPADEVAVGDVLLIRPAEIVPVDGVLLSPAANMDESSLTGESMPVPRTAGEEVLSGSVNGSAAIRVRALRRSADSQYQQIVALVREAQESRAPVVRLADRFAIPFTAVSLVIAGAAWGISGDPTRFAEVLVLATPCPLLIAAPVAFLGGLSRAARAGVIIKGGAVIEQLARVRTAAFDKTGTLTRGHPTVVEVRAADGWTPDDVLRLAASAEQYSTHVLADGIRRAAEERGLPLSAATAAEETATNGVRAAIEGRSVVVGKPRYVRSLAPDTRTVEIASGQAAAYVAVDGVFAGALILADDPRAESAGVIAWLRAHGVERAVMLTGDAEPTARAIAAAVGIDEVRAELLPADKVQLAAGLQPRRVLMVGDGVNDAPVLAAADVGIAMGAKGATAAGEAASVVILKDSLAGVVDAVAIGRDTLRVALSAIGIGIALSIGLMLVATTGIIPAVAGALVQELVDLATILYALRALTGRDPQQDLSTTPHPRDGAALVGHNGERMPHSRSIRSAAPTRPAERGTR</sequence>
<dbReference type="InterPro" id="IPR023298">
    <property type="entry name" value="ATPase_P-typ_TM_dom_sf"/>
</dbReference>
<evidence type="ECO:0000256" key="2">
    <source>
        <dbReference type="ARBA" id="ARBA00006024"/>
    </source>
</evidence>
<dbReference type="InterPro" id="IPR023214">
    <property type="entry name" value="HAD_sf"/>
</dbReference>
<dbReference type="Gene3D" id="3.40.50.1000">
    <property type="entry name" value="HAD superfamily/HAD-like"/>
    <property type="match status" value="1"/>
</dbReference>
<dbReference type="InterPro" id="IPR008250">
    <property type="entry name" value="ATPase_P-typ_transduc_dom_A_sf"/>
</dbReference>
<dbReference type="NCBIfam" id="TIGR01494">
    <property type="entry name" value="ATPase_P-type"/>
    <property type="match status" value="1"/>
</dbReference>
<evidence type="ECO:0000259" key="10">
    <source>
        <dbReference type="Pfam" id="PF00122"/>
    </source>
</evidence>
<keyword evidence="8" id="KW-0547">Nucleotide-binding</keyword>
<dbReference type="Pfam" id="PF00702">
    <property type="entry name" value="Hydrolase"/>
    <property type="match status" value="1"/>
</dbReference>
<feature type="transmembrane region" description="Helical" evidence="8">
    <location>
        <begin position="561"/>
        <end position="578"/>
    </location>
</feature>
<dbReference type="NCBIfam" id="TIGR01525">
    <property type="entry name" value="ATPase-IB_hvy"/>
    <property type="match status" value="1"/>
</dbReference>
<feature type="domain" description="P-type ATPase A" evidence="10">
    <location>
        <begin position="118"/>
        <end position="221"/>
    </location>
</feature>
<dbReference type="InterPro" id="IPR051014">
    <property type="entry name" value="Cation_Transport_ATPase_IB"/>
</dbReference>
<dbReference type="PANTHER" id="PTHR48085:SF5">
    <property type="entry name" value="CADMIUM_ZINC-TRANSPORTING ATPASE HMA4-RELATED"/>
    <property type="match status" value="1"/>
</dbReference>
<feature type="transmembrane region" description="Helical" evidence="8">
    <location>
        <begin position="37"/>
        <end position="56"/>
    </location>
</feature>
<evidence type="ECO:0000256" key="6">
    <source>
        <dbReference type="ARBA" id="ARBA00022989"/>
    </source>
</evidence>
<dbReference type="Gene3D" id="2.70.150.10">
    <property type="entry name" value="Calcium-transporting ATPase, cytoplasmic transduction domain A"/>
    <property type="match status" value="1"/>
</dbReference>
<feature type="transmembrane region" description="Helical" evidence="8">
    <location>
        <begin position="584"/>
        <end position="606"/>
    </location>
</feature>
<dbReference type="PRINTS" id="PR00120">
    <property type="entry name" value="HATPASE"/>
</dbReference>
<dbReference type="SFLD" id="SFLDG00002">
    <property type="entry name" value="C1.7:_P-type_atpase_like"/>
    <property type="match status" value="1"/>
</dbReference>
<dbReference type="InterPro" id="IPR036412">
    <property type="entry name" value="HAD-like_sf"/>
</dbReference>
<evidence type="ECO:0000256" key="5">
    <source>
        <dbReference type="ARBA" id="ARBA00022967"/>
    </source>
</evidence>
<keyword evidence="3 8" id="KW-0812">Transmembrane</keyword>
<feature type="transmembrane region" description="Helical" evidence="8">
    <location>
        <begin position="238"/>
        <end position="257"/>
    </location>
</feature>
<evidence type="ECO:0000256" key="3">
    <source>
        <dbReference type="ARBA" id="ARBA00022692"/>
    </source>
</evidence>
<dbReference type="SFLD" id="SFLDF00027">
    <property type="entry name" value="p-type_atpase"/>
    <property type="match status" value="1"/>
</dbReference>
<comment type="caution">
    <text evidence="11">The sequence shown here is derived from an EMBL/GenBank/DDBJ whole genome shotgun (WGS) entry which is preliminary data.</text>
</comment>
<reference evidence="11 12" key="1">
    <citation type="submission" date="2021-06" db="EMBL/GenBank/DDBJ databases">
        <title>Genome-based taxonomic framework of Microbacterium strains isolated from marine environment, the description of four new species and reclassification of four preexisting species.</title>
        <authorList>
            <person name="Lee S.D."/>
            <person name="Kim S.-M."/>
            <person name="Byeon Y.-S."/>
            <person name="Yang H.L."/>
            <person name="Kim I.S."/>
        </authorList>
    </citation>
    <scope>NUCLEOTIDE SEQUENCE [LARGE SCALE GENOMIC DNA]</scope>
    <source>
        <strain evidence="11 12">KACC 20514</strain>
    </source>
</reference>
<feature type="transmembrane region" description="Helical" evidence="8">
    <location>
        <begin position="12"/>
        <end position="30"/>
    </location>
</feature>
<dbReference type="GO" id="GO:0005524">
    <property type="term" value="F:ATP binding"/>
    <property type="evidence" value="ECO:0007669"/>
    <property type="project" value="UniProtKB-UniRule"/>
</dbReference>
<dbReference type="GO" id="GO:0019829">
    <property type="term" value="F:ATPase-coupled monoatomic cation transmembrane transporter activity"/>
    <property type="evidence" value="ECO:0007669"/>
    <property type="project" value="InterPro"/>
</dbReference>
<dbReference type="PRINTS" id="PR00119">
    <property type="entry name" value="CATATPASE"/>
</dbReference>
<dbReference type="EMBL" id="JAHWXH010000003">
    <property type="protein sequence ID" value="MDS0246512.1"/>
    <property type="molecule type" value="Genomic_DNA"/>
</dbReference>
<dbReference type="PROSITE" id="PS00154">
    <property type="entry name" value="ATPASE_E1_E2"/>
    <property type="match status" value="1"/>
</dbReference>
<dbReference type="NCBIfam" id="TIGR01512">
    <property type="entry name" value="ATPase-IB2_Cd"/>
    <property type="match status" value="1"/>
</dbReference>
<name>A0AAJ2HFE0_9MICO</name>
<proteinExistence type="inferred from homology"/>
<accession>A0AAJ2HFE0</accession>
<keyword evidence="6 8" id="KW-1133">Transmembrane helix</keyword>
<dbReference type="InterPro" id="IPR018303">
    <property type="entry name" value="ATPase_P-typ_P_site"/>
</dbReference>
<keyword evidence="8" id="KW-0067">ATP-binding</keyword>
<feature type="transmembrane region" description="Helical" evidence="8">
    <location>
        <begin position="68"/>
        <end position="93"/>
    </location>
</feature>
<dbReference type="GO" id="GO:0015086">
    <property type="term" value="F:cadmium ion transmembrane transporter activity"/>
    <property type="evidence" value="ECO:0007669"/>
    <property type="project" value="TreeGrafter"/>
</dbReference>